<evidence type="ECO:0000313" key="1">
    <source>
        <dbReference type="EMBL" id="KAJ1724499.1"/>
    </source>
</evidence>
<dbReference type="Gene3D" id="3.40.50.1000">
    <property type="entry name" value="HAD superfamily/HAD-like"/>
    <property type="match status" value="1"/>
</dbReference>
<dbReference type="GO" id="GO:0032049">
    <property type="term" value="P:cardiolipin biosynthetic process"/>
    <property type="evidence" value="ECO:0007669"/>
    <property type="project" value="TreeGrafter"/>
</dbReference>
<dbReference type="PANTHER" id="PTHR19288">
    <property type="entry name" value="4-NITROPHENYLPHOSPHATASE-RELATED"/>
    <property type="match status" value="1"/>
</dbReference>
<dbReference type="AlphaFoldDB" id="A0A9W7Y0F7"/>
<dbReference type="SUPFAM" id="SSF56784">
    <property type="entry name" value="HAD-like"/>
    <property type="match status" value="1"/>
</dbReference>
<dbReference type="InterPro" id="IPR010021">
    <property type="entry name" value="PGPP1/Gep4"/>
</dbReference>
<evidence type="ECO:0008006" key="3">
    <source>
        <dbReference type="Google" id="ProtNLM"/>
    </source>
</evidence>
<dbReference type="NCBIfam" id="TIGR01668">
    <property type="entry name" value="YqeG_hyp_ppase"/>
    <property type="match status" value="1"/>
</dbReference>
<proteinExistence type="predicted"/>
<dbReference type="Pfam" id="PF09419">
    <property type="entry name" value="PGP_phosphatase"/>
    <property type="match status" value="1"/>
</dbReference>
<accession>A0A9W7Y0F7</accession>
<dbReference type="PANTHER" id="PTHR19288:SF25">
    <property type="entry name" value="PHOSPHATIDYLGLYCEROPHOSPHATASE GEP4, MITOCHONDRIAL"/>
    <property type="match status" value="1"/>
</dbReference>
<organism evidence="1 2">
    <name type="scientific">Coemansia erecta</name>
    <dbReference type="NCBI Taxonomy" id="147472"/>
    <lineage>
        <taxon>Eukaryota</taxon>
        <taxon>Fungi</taxon>
        <taxon>Fungi incertae sedis</taxon>
        <taxon>Zoopagomycota</taxon>
        <taxon>Kickxellomycotina</taxon>
        <taxon>Kickxellomycetes</taxon>
        <taxon>Kickxellales</taxon>
        <taxon>Kickxellaceae</taxon>
        <taxon>Coemansia</taxon>
    </lineage>
</organism>
<dbReference type="InterPro" id="IPR036412">
    <property type="entry name" value="HAD-like_sf"/>
</dbReference>
<reference evidence="1" key="1">
    <citation type="submission" date="2022-07" db="EMBL/GenBank/DDBJ databases">
        <title>Phylogenomic reconstructions and comparative analyses of Kickxellomycotina fungi.</title>
        <authorList>
            <person name="Reynolds N.K."/>
            <person name="Stajich J.E."/>
            <person name="Barry K."/>
            <person name="Grigoriev I.V."/>
            <person name="Crous P."/>
            <person name="Smith M.E."/>
        </authorList>
    </citation>
    <scope>NUCLEOTIDE SEQUENCE</scope>
    <source>
        <strain evidence="1">NBRC 32514</strain>
    </source>
</reference>
<sequence length="203" mass="22049">MVQSLNLAAVRSAFTLLSHPRLLVPHLAVADIRAIPFAALRTAGIKYLVFDKDNCLTAPYIDSLHPPFAAAWHSCKAQYPAENILLVSNSAGTPDDTDGEAALRVERALDVRVLRHREKKPACGAEILEALGARPAEVAVVGDRLMTDVALANLNGMYAVWTTEIVTEKGDNPVAAAVRRLEHYLYAFLRKRGVQPPPHAAAK</sequence>
<dbReference type="GO" id="GO:0008962">
    <property type="term" value="F:phosphatidylglycerophosphatase activity"/>
    <property type="evidence" value="ECO:0007669"/>
    <property type="project" value="InterPro"/>
</dbReference>
<dbReference type="Proteomes" id="UP001149813">
    <property type="component" value="Unassembled WGS sequence"/>
</dbReference>
<dbReference type="InterPro" id="IPR027706">
    <property type="entry name" value="PGP_Pase"/>
</dbReference>
<name>A0A9W7Y0F7_9FUNG</name>
<comment type="caution">
    <text evidence="1">The sequence shown here is derived from an EMBL/GenBank/DDBJ whole genome shotgun (WGS) entry which is preliminary data.</text>
</comment>
<dbReference type="OrthoDB" id="198652at2759"/>
<evidence type="ECO:0000313" key="2">
    <source>
        <dbReference type="Proteomes" id="UP001149813"/>
    </source>
</evidence>
<dbReference type="InterPro" id="IPR023214">
    <property type="entry name" value="HAD_sf"/>
</dbReference>
<gene>
    <name evidence="1" type="ORF">LPJ53_001269</name>
</gene>
<dbReference type="GO" id="GO:0005739">
    <property type="term" value="C:mitochondrion"/>
    <property type="evidence" value="ECO:0007669"/>
    <property type="project" value="TreeGrafter"/>
</dbReference>
<dbReference type="EMBL" id="JANBOJ010000030">
    <property type="protein sequence ID" value="KAJ1724499.1"/>
    <property type="molecule type" value="Genomic_DNA"/>
</dbReference>
<protein>
    <recommendedName>
        <fullName evidence="3">HAD-superfamily phosphatase</fullName>
    </recommendedName>
</protein>
<keyword evidence="2" id="KW-1185">Reference proteome</keyword>